<dbReference type="Pfam" id="PF03929">
    <property type="entry name" value="PepSY_TM"/>
    <property type="match status" value="1"/>
</dbReference>
<evidence type="ECO:0000256" key="1">
    <source>
        <dbReference type="SAM" id="Phobius"/>
    </source>
</evidence>
<proteinExistence type="predicted"/>
<keyword evidence="1" id="KW-0812">Transmembrane</keyword>
<keyword evidence="1" id="KW-1133">Transmembrane helix</keyword>
<keyword evidence="1" id="KW-0472">Membrane</keyword>
<comment type="caution">
    <text evidence="2">The sequence shown here is derived from an EMBL/GenBank/DDBJ whole genome shotgun (WGS) entry which is preliminary data.</text>
</comment>
<accession>A0ABU0CVR1</accession>
<dbReference type="EMBL" id="JAUSUQ010000014">
    <property type="protein sequence ID" value="MDQ0340506.1"/>
    <property type="molecule type" value="Genomic_DNA"/>
</dbReference>
<dbReference type="PANTHER" id="PTHR34219:SF1">
    <property type="entry name" value="PEPSY DOMAIN-CONTAINING PROTEIN"/>
    <property type="match status" value="1"/>
</dbReference>
<sequence length="126" mass="14417">METSKQTHFDENTMKQTATTKTSLYQTVWRWHFYAGLIFAPFLVILAFSGAVYLFHPQVESYLYHDLYEVQEKGEAVLSPSVLVDSVTEAYPEAVTTSLKFYDDPNRTTEVGIVYQGERSTAYVNP</sequence>
<gene>
    <name evidence="2" type="ORF">J2S00_003321</name>
</gene>
<protein>
    <submittedName>
        <fullName evidence="2">Iron-regulated membrane protein</fullName>
    </submittedName>
</protein>
<organism evidence="2 3">
    <name type="scientific">Caldalkalibacillus uzonensis</name>
    <dbReference type="NCBI Taxonomy" id="353224"/>
    <lineage>
        <taxon>Bacteria</taxon>
        <taxon>Bacillati</taxon>
        <taxon>Bacillota</taxon>
        <taxon>Bacilli</taxon>
        <taxon>Bacillales</taxon>
        <taxon>Bacillaceae</taxon>
        <taxon>Caldalkalibacillus</taxon>
    </lineage>
</organism>
<keyword evidence="3" id="KW-1185">Reference proteome</keyword>
<name>A0ABU0CVR1_9BACI</name>
<dbReference type="PANTHER" id="PTHR34219">
    <property type="entry name" value="IRON-REGULATED INNER MEMBRANE PROTEIN-RELATED"/>
    <property type="match status" value="1"/>
</dbReference>
<reference evidence="2 3" key="1">
    <citation type="submission" date="2023-07" db="EMBL/GenBank/DDBJ databases">
        <title>Genomic Encyclopedia of Type Strains, Phase IV (KMG-IV): sequencing the most valuable type-strain genomes for metagenomic binning, comparative biology and taxonomic classification.</title>
        <authorList>
            <person name="Goeker M."/>
        </authorList>
    </citation>
    <scope>NUCLEOTIDE SEQUENCE [LARGE SCALE GENOMIC DNA]</scope>
    <source>
        <strain evidence="2 3">DSM 17740</strain>
    </source>
</reference>
<dbReference type="Proteomes" id="UP001232445">
    <property type="component" value="Unassembled WGS sequence"/>
</dbReference>
<feature type="transmembrane region" description="Helical" evidence="1">
    <location>
        <begin position="31"/>
        <end position="55"/>
    </location>
</feature>
<dbReference type="InterPro" id="IPR005625">
    <property type="entry name" value="PepSY-ass_TM"/>
</dbReference>
<evidence type="ECO:0000313" key="3">
    <source>
        <dbReference type="Proteomes" id="UP001232445"/>
    </source>
</evidence>
<evidence type="ECO:0000313" key="2">
    <source>
        <dbReference type="EMBL" id="MDQ0340506.1"/>
    </source>
</evidence>